<dbReference type="Proteomes" id="UP000694385">
    <property type="component" value="Unassembled WGS sequence"/>
</dbReference>
<evidence type="ECO:0000256" key="3">
    <source>
        <dbReference type="ARBA" id="ARBA00022692"/>
    </source>
</evidence>
<dbReference type="GeneID" id="101606993"/>
<keyword evidence="5 6" id="KW-0472">Membrane</keyword>
<sequence length="1205" mass="133520">MTETASGAGGASMDGERGKRPPPEGEPAAPASGVLDKLFGKRLLQAGRYLVSHKAWMRTVPTENCDVLMTFPDTTDDHTLLWLLNHIRVGIPELIVQVRHHRHTRAYAFFVTATYESLLRGADELGLRKAVKAEFGGGTRGFSCEEDFIYENVESELRFFTSQERQSIIRFWLQNLRAKQGETLHNVRFLEDQPIIPELAARGIIQQVFPVHEQRILNRLMKSWVQAVCENQPLDDICDYFGVKIAMYFAWLGFYTSAMVYPAVFGSVLYTFTETDQTSRDVSCVVFALFNVIWSTLFLEEWKRRGIELAYKWGTLDSPGEAVEEPRPQFRGVRRISPVTRAEEFYYPPWKRLLFQLLVSLPLCLACLVCVFLLMLGCFQLQEMVLSVKGLPRLTRFLPKVMLALLVSVSAEGYKKLAIWLNDMENYRLESAYEKHLIIKVVLFQFVNSYLSLFYIGFYLKDMERLKEMLATLLITRQFLQNVREVLQPHLYRRLGSGELGLKAIWELVRALLGLLSLRLPLSRRLEPQADEGSVGSRRCLGGGCGVPEEEEEATVELRPSGEGGEVGDGPQGGKEEDEEEEEEEEDEEEDEGEEGGLLDCGLRFKKVSFAERGAGRRRPGPSPEALLEEGSPTMVEKGLEPGVFTLAEEDEDPEGPPSSPELVPQTILLRRAGGEGRDHGPDGGRDPETGSGDTVGRQKRQNRSSWIDPPEEEDSPQLTQAELESCMKKYEDTFQDYQEMFVQFGYVVLFSSAFPLAALCALVNNLIEIRSDAFKLCTGLQRPFGQRVQSIGQWQKVMEAMGVLAIVVNCYLIGQCGQLQRLFPWLSPEAAIVSVVVLEHFALLVKYLIHAAIPDIPSWVAEEMAKLEYQRREAFKRHERQAQHHFQQQQRRRREEEERQRHAEHHARRERDPGGREEARAEGSGQDPAAPEKSSAKAKGSSAAGGHGAERPRRPGSLLAPNNVMKLKQIIPLQAKFLSPAAAGPGSAARAPAAQSPTAGDTRLPAFLSFKFLKSPEARRDHERSHSPPKTFHAGKLFPFGGTRAEATSNGAPGVQARQDAAPGGGSGGGSRVHRSGSGDEVSAEELEAARPEEEGSGTAPALVLRTRRSRSPASLPPSRPLSRPPTPPASCWQWDTPWGCGGDGAQRPPCAPAGPEPQALPGDGSFYSLAPPALESPASPASPESPPGPSPSPQAACWPGAWH</sequence>
<evidence type="ECO:0000313" key="10">
    <source>
        <dbReference type="Proteomes" id="UP000694385"/>
    </source>
</evidence>
<evidence type="ECO:0000256" key="6">
    <source>
        <dbReference type="RuleBase" id="RU280814"/>
    </source>
</evidence>
<feature type="region of interest" description="Disordered" evidence="7">
    <location>
        <begin position="532"/>
        <end position="601"/>
    </location>
</feature>
<feature type="region of interest" description="Disordered" evidence="7">
    <location>
        <begin position="877"/>
        <end position="962"/>
    </location>
</feature>
<comment type="caution">
    <text evidence="6">Lacks conserved residue(s) required for the propagation of feature annotation.</text>
</comment>
<evidence type="ECO:0000256" key="5">
    <source>
        <dbReference type="ARBA" id="ARBA00023136"/>
    </source>
</evidence>
<keyword evidence="10" id="KW-1185">Reference proteome</keyword>
<accession>A0A8C5KDB0</accession>
<feature type="compositionally biased region" description="Low complexity" evidence="7">
    <location>
        <begin position="982"/>
        <end position="1001"/>
    </location>
</feature>
<evidence type="ECO:0000259" key="8">
    <source>
        <dbReference type="Pfam" id="PF04547"/>
    </source>
</evidence>
<dbReference type="RefSeq" id="XP_004665965.1">
    <property type="nucleotide sequence ID" value="XM_004665908.2"/>
</dbReference>
<evidence type="ECO:0000256" key="2">
    <source>
        <dbReference type="ARBA" id="ARBA00009671"/>
    </source>
</evidence>
<dbReference type="Ensembl" id="ENSJJAT00000013469.1">
    <property type="protein sequence ID" value="ENSJJAP00000007068.1"/>
    <property type="gene ID" value="ENSJJAG00000011527.1"/>
</dbReference>
<evidence type="ECO:0000256" key="7">
    <source>
        <dbReference type="SAM" id="MobiDB-lite"/>
    </source>
</evidence>
<protein>
    <recommendedName>
        <fullName evidence="6">Anoctamin</fullName>
    </recommendedName>
</protein>
<feature type="compositionally biased region" description="Pro residues" evidence="7">
    <location>
        <begin position="1116"/>
        <end position="1130"/>
    </location>
</feature>
<evidence type="ECO:0000313" key="9">
    <source>
        <dbReference type="Ensembl" id="ENSJJAP00000007068.1"/>
    </source>
</evidence>
<dbReference type="Pfam" id="PF04547">
    <property type="entry name" value="Anoctamin"/>
    <property type="match status" value="2"/>
</dbReference>
<feature type="region of interest" description="Disordered" evidence="7">
    <location>
        <begin position="1"/>
        <end position="32"/>
    </location>
</feature>
<feature type="compositionally biased region" description="Basic and acidic residues" evidence="7">
    <location>
        <begin position="673"/>
        <end position="689"/>
    </location>
</feature>
<feature type="compositionally biased region" description="Basic and acidic residues" evidence="7">
    <location>
        <begin position="14"/>
        <end position="23"/>
    </location>
</feature>
<proteinExistence type="inferred from homology"/>
<reference evidence="9" key="1">
    <citation type="submission" date="2025-08" db="UniProtKB">
        <authorList>
            <consortium name="Ensembl"/>
        </authorList>
    </citation>
    <scope>IDENTIFICATION</scope>
</reference>
<dbReference type="InterPro" id="IPR049452">
    <property type="entry name" value="Anoctamin_TM"/>
</dbReference>
<comment type="similarity">
    <text evidence="2 6">Belongs to the anoctamin family.</text>
</comment>
<comment type="subcellular location">
    <subcellularLocation>
        <location evidence="1 6">Membrane</location>
        <topology evidence="1 6">Multi-pass membrane protein</topology>
    </subcellularLocation>
</comment>
<keyword evidence="3 6" id="KW-0812">Transmembrane</keyword>
<feature type="transmembrane region" description="Helical" evidence="6">
    <location>
        <begin position="353"/>
        <end position="376"/>
    </location>
</feature>
<dbReference type="PANTHER" id="PTHR12308">
    <property type="entry name" value="ANOCTAMIN"/>
    <property type="match status" value="1"/>
</dbReference>
<feature type="compositionally biased region" description="Low complexity" evidence="7">
    <location>
        <begin position="1170"/>
        <end position="1184"/>
    </location>
</feature>
<dbReference type="InterPro" id="IPR007632">
    <property type="entry name" value="Anoctamin"/>
</dbReference>
<organism evidence="9 10">
    <name type="scientific">Jaculus jaculus</name>
    <name type="common">Lesser Egyptian jerboa</name>
    <dbReference type="NCBI Taxonomy" id="51337"/>
    <lineage>
        <taxon>Eukaryota</taxon>
        <taxon>Metazoa</taxon>
        <taxon>Chordata</taxon>
        <taxon>Craniata</taxon>
        <taxon>Vertebrata</taxon>
        <taxon>Euteleostomi</taxon>
        <taxon>Mammalia</taxon>
        <taxon>Eutheria</taxon>
        <taxon>Euarchontoglires</taxon>
        <taxon>Glires</taxon>
        <taxon>Rodentia</taxon>
        <taxon>Myomorpha</taxon>
        <taxon>Dipodoidea</taxon>
        <taxon>Dipodidae</taxon>
        <taxon>Dipodinae</taxon>
        <taxon>Jaculus</taxon>
    </lineage>
</organism>
<feature type="transmembrane region" description="Helical" evidence="6">
    <location>
        <begin position="437"/>
        <end position="460"/>
    </location>
</feature>
<dbReference type="GO" id="GO:0005229">
    <property type="term" value="F:intracellularly calcium-gated chloride channel activity"/>
    <property type="evidence" value="ECO:0007669"/>
    <property type="project" value="Ensembl"/>
</dbReference>
<keyword evidence="4 6" id="KW-1133">Transmembrane helix</keyword>
<feature type="region of interest" description="Disordered" evidence="7">
    <location>
        <begin position="673"/>
        <end position="718"/>
    </location>
</feature>
<gene>
    <name evidence="9" type="primary">Ano8</name>
</gene>
<reference evidence="9" key="2">
    <citation type="submission" date="2025-09" db="UniProtKB">
        <authorList>
            <consortium name="Ensembl"/>
        </authorList>
    </citation>
    <scope>IDENTIFICATION</scope>
</reference>
<feature type="domain" description="Anoctamin transmembrane" evidence="8">
    <location>
        <begin position="237"/>
        <end position="575"/>
    </location>
</feature>
<feature type="compositionally biased region" description="Acidic residues" evidence="7">
    <location>
        <begin position="576"/>
        <end position="597"/>
    </location>
</feature>
<name>A0A8C5KDB0_JACJA</name>
<feature type="compositionally biased region" description="Low complexity" evidence="7">
    <location>
        <begin position="923"/>
        <end position="945"/>
    </location>
</feature>
<feature type="compositionally biased region" description="Basic and acidic residues" evidence="7">
    <location>
        <begin position="1015"/>
        <end position="1027"/>
    </location>
</feature>
<dbReference type="AlphaFoldDB" id="A0A8C5KDB0"/>
<feature type="domain" description="Anoctamin transmembrane" evidence="8">
    <location>
        <begin position="701"/>
        <end position="867"/>
    </location>
</feature>
<dbReference type="OrthoDB" id="296386at2759"/>
<dbReference type="GeneTree" id="ENSGT00940000157019"/>
<feature type="region of interest" description="Disordered" evidence="7">
    <location>
        <begin position="613"/>
        <end position="636"/>
    </location>
</feature>
<feature type="region of interest" description="Disordered" evidence="7">
    <location>
        <begin position="982"/>
        <end position="1205"/>
    </location>
</feature>
<feature type="transmembrane region" description="Helical" evidence="6">
    <location>
        <begin position="282"/>
        <end position="299"/>
    </location>
</feature>
<feature type="compositionally biased region" description="Basic and acidic residues" evidence="7">
    <location>
        <begin position="894"/>
        <end position="922"/>
    </location>
</feature>
<dbReference type="GO" id="GO:0005886">
    <property type="term" value="C:plasma membrane"/>
    <property type="evidence" value="ECO:0007669"/>
    <property type="project" value="Ensembl"/>
</dbReference>
<feature type="compositionally biased region" description="Pro residues" evidence="7">
    <location>
        <begin position="1185"/>
        <end position="1194"/>
    </location>
</feature>
<dbReference type="CTD" id="57719"/>
<evidence type="ECO:0000256" key="1">
    <source>
        <dbReference type="ARBA" id="ARBA00004141"/>
    </source>
</evidence>
<feature type="compositionally biased region" description="Gly residues" evidence="7">
    <location>
        <begin position="562"/>
        <end position="573"/>
    </location>
</feature>
<feature type="transmembrane region" description="Helical" evidence="6">
    <location>
        <begin position="248"/>
        <end position="270"/>
    </location>
</feature>
<evidence type="ECO:0000256" key="4">
    <source>
        <dbReference type="ARBA" id="ARBA00022989"/>
    </source>
</evidence>
<dbReference type="PANTHER" id="PTHR12308:SF51">
    <property type="entry name" value="ANOCTAMIN-8"/>
    <property type="match status" value="1"/>
</dbReference>